<accession>A0A7J0FN16</accession>
<evidence type="ECO:0000313" key="2">
    <source>
        <dbReference type="Proteomes" id="UP000585474"/>
    </source>
</evidence>
<organism evidence="1 2">
    <name type="scientific">Actinidia rufa</name>
    <dbReference type="NCBI Taxonomy" id="165716"/>
    <lineage>
        <taxon>Eukaryota</taxon>
        <taxon>Viridiplantae</taxon>
        <taxon>Streptophyta</taxon>
        <taxon>Embryophyta</taxon>
        <taxon>Tracheophyta</taxon>
        <taxon>Spermatophyta</taxon>
        <taxon>Magnoliopsida</taxon>
        <taxon>eudicotyledons</taxon>
        <taxon>Gunneridae</taxon>
        <taxon>Pentapetalae</taxon>
        <taxon>asterids</taxon>
        <taxon>Ericales</taxon>
        <taxon>Actinidiaceae</taxon>
        <taxon>Actinidia</taxon>
    </lineage>
</organism>
<gene>
    <name evidence="1" type="ORF">Acr_13g0013830</name>
</gene>
<dbReference type="AlphaFoldDB" id="A0A7J0FN16"/>
<sequence>MFNSTKNLVDGLARAEASGAVDADSAAGFCGGGICIGLCLRLISDNAANIHLGGSYHYFDHCSQLALLSIATLSSGLIRSKLRNTRSPKQLVLVRRRRLLRSRSFH</sequence>
<evidence type="ECO:0000313" key="1">
    <source>
        <dbReference type="EMBL" id="GFY99983.1"/>
    </source>
</evidence>
<keyword evidence="2" id="KW-1185">Reference proteome</keyword>
<protein>
    <submittedName>
        <fullName evidence="1">Microsomal signal peptidase 12 kDa subunit</fullName>
    </submittedName>
</protein>
<proteinExistence type="predicted"/>
<reference evidence="1 2" key="1">
    <citation type="submission" date="2019-07" db="EMBL/GenBank/DDBJ databases">
        <title>De Novo Assembly of kiwifruit Actinidia rufa.</title>
        <authorList>
            <person name="Sugita-Konishi S."/>
            <person name="Sato K."/>
            <person name="Mori E."/>
            <person name="Abe Y."/>
            <person name="Kisaki G."/>
            <person name="Hamano K."/>
            <person name="Suezawa K."/>
            <person name="Otani M."/>
            <person name="Fukuda T."/>
            <person name="Manabe T."/>
            <person name="Gomi K."/>
            <person name="Tabuchi M."/>
            <person name="Akimitsu K."/>
            <person name="Kataoka I."/>
        </authorList>
    </citation>
    <scope>NUCLEOTIDE SEQUENCE [LARGE SCALE GENOMIC DNA]</scope>
    <source>
        <strain evidence="2">cv. Fuchu</strain>
    </source>
</reference>
<dbReference type="EMBL" id="BJWL01000013">
    <property type="protein sequence ID" value="GFY99983.1"/>
    <property type="molecule type" value="Genomic_DNA"/>
</dbReference>
<dbReference type="Proteomes" id="UP000585474">
    <property type="component" value="Unassembled WGS sequence"/>
</dbReference>
<name>A0A7J0FN16_9ERIC</name>
<comment type="caution">
    <text evidence="1">The sequence shown here is derived from an EMBL/GenBank/DDBJ whole genome shotgun (WGS) entry which is preliminary data.</text>
</comment>